<dbReference type="Pfam" id="PF13843">
    <property type="entry name" value="DDE_Tnp_1_7"/>
    <property type="match status" value="1"/>
</dbReference>
<sequence length="122" mass="14078">MQEKNEPTGTIAANNNGHTYNICMELTKNLLNTGRIIYMDNFYSSVKLCKDFLDLQTYMCGTLRSNRKGNPRDVCSNKLKKGEIFCQQKKKKKKKKGGENRGKDEGYSFRNICIQLFIVKTH</sequence>
<comment type="caution">
    <text evidence="2">The sequence shown here is derived from an EMBL/GenBank/DDBJ whole genome shotgun (WGS) entry which is preliminary data.</text>
</comment>
<name>A0AAV8V9I7_9CUCU</name>
<accession>A0AAV8V9I7</accession>
<dbReference type="AlphaFoldDB" id="A0AAV8V9I7"/>
<reference evidence="2 3" key="1">
    <citation type="journal article" date="2023" name="Insect Mol. Biol.">
        <title>Genome sequencing provides insights into the evolution of gene families encoding plant cell wall-degrading enzymes in longhorned beetles.</title>
        <authorList>
            <person name="Shin N.R."/>
            <person name="Okamura Y."/>
            <person name="Kirsch R."/>
            <person name="Pauchet Y."/>
        </authorList>
    </citation>
    <scope>NUCLEOTIDE SEQUENCE [LARGE SCALE GENOMIC DNA]</scope>
    <source>
        <strain evidence="2">EAD_L_NR</strain>
    </source>
</reference>
<evidence type="ECO:0000313" key="2">
    <source>
        <dbReference type="EMBL" id="KAJ8910671.1"/>
    </source>
</evidence>
<keyword evidence="3" id="KW-1185">Reference proteome</keyword>
<dbReference type="InterPro" id="IPR029526">
    <property type="entry name" value="PGBD"/>
</dbReference>
<proteinExistence type="predicted"/>
<evidence type="ECO:0000259" key="1">
    <source>
        <dbReference type="Pfam" id="PF13843"/>
    </source>
</evidence>
<dbReference type="PANTHER" id="PTHR46599">
    <property type="entry name" value="PIGGYBAC TRANSPOSABLE ELEMENT-DERIVED PROTEIN 4"/>
    <property type="match status" value="1"/>
</dbReference>
<gene>
    <name evidence="2" type="ORF">NQ315_011189</name>
</gene>
<organism evidence="2 3">
    <name type="scientific">Exocentrus adspersus</name>
    <dbReference type="NCBI Taxonomy" id="1586481"/>
    <lineage>
        <taxon>Eukaryota</taxon>
        <taxon>Metazoa</taxon>
        <taxon>Ecdysozoa</taxon>
        <taxon>Arthropoda</taxon>
        <taxon>Hexapoda</taxon>
        <taxon>Insecta</taxon>
        <taxon>Pterygota</taxon>
        <taxon>Neoptera</taxon>
        <taxon>Endopterygota</taxon>
        <taxon>Coleoptera</taxon>
        <taxon>Polyphaga</taxon>
        <taxon>Cucujiformia</taxon>
        <taxon>Chrysomeloidea</taxon>
        <taxon>Cerambycidae</taxon>
        <taxon>Lamiinae</taxon>
        <taxon>Acanthocinini</taxon>
        <taxon>Exocentrus</taxon>
    </lineage>
</organism>
<dbReference type="EMBL" id="JANEYG010000263">
    <property type="protein sequence ID" value="KAJ8910671.1"/>
    <property type="molecule type" value="Genomic_DNA"/>
</dbReference>
<feature type="domain" description="PiggyBac transposable element-derived protein" evidence="1">
    <location>
        <begin position="14"/>
        <end position="89"/>
    </location>
</feature>
<evidence type="ECO:0000313" key="3">
    <source>
        <dbReference type="Proteomes" id="UP001159042"/>
    </source>
</evidence>
<protein>
    <recommendedName>
        <fullName evidence="1">PiggyBac transposable element-derived protein domain-containing protein</fullName>
    </recommendedName>
</protein>
<dbReference type="PANTHER" id="PTHR46599:SF3">
    <property type="entry name" value="PIGGYBAC TRANSPOSABLE ELEMENT-DERIVED PROTEIN 4"/>
    <property type="match status" value="1"/>
</dbReference>
<dbReference type="Proteomes" id="UP001159042">
    <property type="component" value="Unassembled WGS sequence"/>
</dbReference>